<evidence type="ECO:0000313" key="2">
    <source>
        <dbReference type="Proteomes" id="UP001634393"/>
    </source>
</evidence>
<evidence type="ECO:0000313" key="1">
    <source>
        <dbReference type="EMBL" id="KAL3846195.1"/>
    </source>
</evidence>
<comment type="caution">
    <text evidence="1">The sequence shown here is derived from an EMBL/GenBank/DDBJ whole genome shotgun (WGS) entry which is preliminary data.</text>
</comment>
<reference evidence="1 2" key="1">
    <citation type="submission" date="2024-12" db="EMBL/GenBank/DDBJ databases">
        <title>The unique morphological basis and parallel evolutionary history of personate flowers in Penstemon.</title>
        <authorList>
            <person name="Depatie T.H."/>
            <person name="Wessinger C.A."/>
        </authorList>
    </citation>
    <scope>NUCLEOTIDE SEQUENCE [LARGE SCALE GENOMIC DNA]</scope>
    <source>
        <strain evidence="1">WTNN_2</strain>
        <tissue evidence="1">Leaf</tissue>
    </source>
</reference>
<dbReference type="Gene3D" id="1.25.40.10">
    <property type="entry name" value="Tetratricopeptide repeat domain"/>
    <property type="match status" value="1"/>
</dbReference>
<dbReference type="InterPro" id="IPR011990">
    <property type="entry name" value="TPR-like_helical_dom_sf"/>
</dbReference>
<organism evidence="1 2">
    <name type="scientific">Penstemon smallii</name>
    <dbReference type="NCBI Taxonomy" id="265156"/>
    <lineage>
        <taxon>Eukaryota</taxon>
        <taxon>Viridiplantae</taxon>
        <taxon>Streptophyta</taxon>
        <taxon>Embryophyta</taxon>
        <taxon>Tracheophyta</taxon>
        <taxon>Spermatophyta</taxon>
        <taxon>Magnoliopsida</taxon>
        <taxon>eudicotyledons</taxon>
        <taxon>Gunneridae</taxon>
        <taxon>Pentapetalae</taxon>
        <taxon>asterids</taxon>
        <taxon>lamiids</taxon>
        <taxon>Lamiales</taxon>
        <taxon>Plantaginaceae</taxon>
        <taxon>Cheloneae</taxon>
        <taxon>Penstemon</taxon>
    </lineage>
</organism>
<accession>A0ABD3UB74</accession>
<evidence type="ECO:0008006" key="3">
    <source>
        <dbReference type="Google" id="ProtNLM"/>
    </source>
</evidence>
<dbReference type="EMBL" id="JBJXBP010000002">
    <property type="protein sequence ID" value="KAL3846195.1"/>
    <property type="molecule type" value="Genomic_DNA"/>
</dbReference>
<name>A0ABD3UB74_9LAMI</name>
<sequence length="120" mass="13566">MAISCLCLSTTNLTVNSINEQHIRSPLNSTLKSLSKSGKLDEVLKLLQQPHLSKTRDLDSYATFLHTCISRKSIHHGRTLYLHLLESKDTENLLKNPILKSKFITLFSACGRLDEANRVF</sequence>
<proteinExistence type="predicted"/>
<dbReference type="AlphaFoldDB" id="A0ABD3UB74"/>
<dbReference type="Proteomes" id="UP001634393">
    <property type="component" value="Unassembled WGS sequence"/>
</dbReference>
<gene>
    <name evidence="1" type="ORF">ACJIZ3_003598</name>
</gene>
<keyword evidence="2" id="KW-1185">Reference proteome</keyword>
<protein>
    <recommendedName>
        <fullName evidence="3">Pentatricopeptide repeat-containing protein</fullName>
    </recommendedName>
</protein>